<organism evidence="1 2">
    <name type="scientific">Portunus trituberculatus</name>
    <name type="common">Swimming crab</name>
    <name type="synonym">Neptunus trituberculatus</name>
    <dbReference type="NCBI Taxonomy" id="210409"/>
    <lineage>
        <taxon>Eukaryota</taxon>
        <taxon>Metazoa</taxon>
        <taxon>Ecdysozoa</taxon>
        <taxon>Arthropoda</taxon>
        <taxon>Crustacea</taxon>
        <taxon>Multicrustacea</taxon>
        <taxon>Malacostraca</taxon>
        <taxon>Eumalacostraca</taxon>
        <taxon>Eucarida</taxon>
        <taxon>Decapoda</taxon>
        <taxon>Pleocyemata</taxon>
        <taxon>Brachyura</taxon>
        <taxon>Eubrachyura</taxon>
        <taxon>Portunoidea</taxon>
        <taxon>Portunidae</taxon>
        <taxon>Portuninae</taxon>
        <taxon>Portunus</taxon>
    </lineage>
</organism>
<evidence type="ECO:0000313" key="1">
    <source>
        <dbReference type="EMBL" id="MPC34708.1"/>
    </source>
</evidence>
<comment type="caution">
    <text evidence="1">The sequence shown here is derived from an EMBL/GenBank/DDBJ whole genome shotgun (WGS) entry which is preliminary data.</text>
</comment>
<sequence length="129" mass="14519">MALHHSGKTHIISGMSGNTTDLTSNTRVILFRPKFLFSSSPVFFHMVCRGTSVRIDKITRMVNSMVDLTGVAERVCTGPCLKVQWSRCFCVCDVRAIVTRDSLGWLWLARVHCCADVHRENVYTEMPGL</sequence>
<accession>A0A5B7EN10</accession>
<protein>
    <submittedName>
        <fullName evidence="1">Uncharacterized protein</fullName>
    </submittedName>
</protein>
<gene>
    <name evidence="1" type="ORF">E2C01_028108</name>
</gene>
<name>A0A5B7EN10_PORTR</name>
<proteinExistence type="predicted"/>
<dbReference type="AlphaFoldDB" id="A0A5B7EN10"/>
<dbReference type="Proteomes" id="UP000324222">
    <property type="component" value="Unassembled WGS sequence"/>
</dbReference>
<evidence type="ECO:0000313" key="2">
    <source>
        <dbReference type="Proteomes" id="UP000324222"/>
    </source>
</evidence>
<keyword evidence="2" id="KW-1185">Reference proteome</keyword>
<dbReference type="EMBL" id="VSRR010003109">
    <property type="protein sequence ID" value="MPC34708.1"/>
    <property type="molecule type" value="Genomic_DNA"/>
</dbReference>
<reference evidence="1 2" key="1">
    <citation type="submission" date="2019-05" db="EMBL/GenBank/DDBJ databases">
        <title>Another draft genome of Portunus trituberculatus and its Hox gene families provides insights of decapod evolution.</title>
        <authorList>
            <person name="Jeong J.-H."/>
            <person name="Song I."/>
            <person name="Kim S."/>
            <person name="Choi T."/>
            <person name="Kim D."/>
            <person name="Ryu S."/>
            <person name="Kim W."/>
        </authorList>
    </citation>
    <scope>NUCLEOTIDE SEQUENCE [LARGE SCALE GENOMIC DNA]</scope>
    <source>
        <tissue evidence="1">Muscle</tissue>
    </source>
</reference>